<evidence type="ECO:0000256" key="1">
    <source>
        <dbReference type="SAM" id="MobiDB-lite"/>
    </source>
</evidence>
<accession>A0A0A9GJQ8</accession>
<proteinExistence type="predicted"/>
<reference evidence="2" key="1">
    <citation type="submission" date="2014-09" db="EMBL/GenBank/DDBJ databases">
        <authorList>
            <person name="Magalhaes I.L.F."/>
            <person name="Oliveira U."/>
            <person name="Santos F.R."/>
            <person name="Vidigal T.H.D.A."/>
            <person name="Brescovit A.D."/>
            <person name="Santos A.J."/>
        </authorList>
    </citation>
    <scope>NUCLEOTIDE SEQUENCE</scope>
    <source>
        <tissue evidence="2">Shoot tissue taken approximately 20 cm above the soil surface</tissue>
    </source>
</reference>
<dbReference type="AlphaFoldDB" id="A0A0A9GJQ8"/>
<evidence type="ECO:0000313" key="2">
    <source>
        <dbReference type="EMBL" id="JAE25370.1"/>
    </source>
</evidence>
<feature type="region of interest" description="Disordered" evidence="1">
    <location>
        <begin position="1"/>
        <end position="24"/>
    </location>
</feature>
<dbReference type="EMBL" id="GBRH01172526">
    <property type="protein sequence ID" value="JAE25370.1"/>
    <property type="molecule type" value="Transcribed_RNA"/>
</dbReference>
<sequence length="44" mass="4363">MASIESMASSKNRSCTRVRRPGRAGAAAAAVAAPSGVVFGKPST</sequence>
<name>A0A0A9GJQ8_ARUDO</name>
<reference evidence="2" key="2">
    <citation type="journal article" date="2015" name="Data Brief">
        <title>Shoot transcriptome of the giant reed, Arundo donax.</title>
        <authorList>
            <person name="Barrero R.A."/>
            <person name="Guerrero F.D."/>
            <person name="Moolhuijzen P."/>
            <person name="Goolsby J.A."/>
            <person name="Tidwell J."/>
            <person name="Bellgard S.E."/>
            <person name="Bellgard M.I."/>
        </authorList>
    </citation>
    <scope>NUCLEOTIDE SEQUENCE</scope>
    <source>
        <tissue evidence="2">Shoot tissue taken approximately 20 cm above the soil surface</tissue>
    </source>
</reference>
<organism evidence="2">
    <name type="scientific">Arundo donax</name>
    <name type="common">Giant reed</name>
    <name type="synonym">Donax arundinaceus</name>
    <dbReference type="NCBI Taxonomy" id="35708"/>
    <lineage>
        <taxon>Eukaryota</taxon>
        <taxon>Viridiplantae</taxon>
        <taxon>Streptophyta</taxon>
        <taxon>Embryophyta</taxon>
        <taxon>Tracheophyta</taxon>
        <taxon>Spermatophyta</taxon>
        <taxon>Magnoliopsida</taxon>
        <taxon>Liliopsida</taxon>
        <taxon>Poales</taxon>
        <taxon>Poaceae</taxon>
        <taxon>PACMAD clade</taxon>
        <taxon>Arundinoideae</taxon>
        <taxon>Arundineae</taxon>
        <taxon>Arundo</taxon>
    </lineage>
</organism>
<feature type="compositionally biased region" description="Polar residues" evidence="1">
    <location>
        <begin position="1"/>
        <end position="13"/>
    </location>
</feature>
<protein>
    <submittedName>
        <fullName evidence="2">Uncharacterized protein</fullName>
    </submittedName>
</protein>